<dbReference type="SMART" id="SM00028">
    <property type="entry name" value="TPR"/>
    <property type="match status" value="2"/>
</dbReference>
<dbReference type="AlphaFoldDB" id="A0A0F9EII5"/>
<dbReference type="InterPro" id="IPR019734">
    <property type="entry name" value="TPR_rpt"/>
</dbReference>
<accession>A0A0F9EII5</accession>
<name>A0A0F9EII5_9ZZZZ</name>
<dbReference type="Pfam" id="PF13181">
    <property type="entry name" value="TPR_8"/>
    <property type="match status" value="2"/>
</dbReference>
<dbReference type="PANTHER" id="PTHR44216">
    <property type="entry name" value="PROTEIN O-MANNOSYL-TRANSFERASE TMTC2"/>
    <property type="match status" value="1"/>
</dbReference>
<dbReference type="PROSITE" id="PS50005">
    <property type="entry name" value="TPR"/>
    <property type="match status" value="2"/>
</dbReference>
<comment type="caution">
    <text evidence="1">The sequence shown here is derived from an EMBL/GenBank/DDBJ whole genome shotgun (WGS) entry which is preliminary data.</text>
</comment>
<gene>
    <name evidence="1" type="ORF">LCGC14_2148170</name>
</gene>
<protein>
    <submittedName>
        <fullName evidence="1">Uncharacterized protein</fullName>
    </submittedName>
</protein>
<dbReference type="EMBL" id="LAZR01027308">
    <property type="protein sequence ID" value="KKL66121.1"/>
    <property type="molecule type" value="Genomic_DNA"/>
</dbReference>
<dbReference type="Gene3D" id="1.25.40.10">
    <property type="entry name" value="Tetratricopeptide repeat domain"/>
    <property type="match status" value="1"/>
</dbReference>
<organism evidence="1">
    <name type="scientific">marine sediment metagenome</name>
    <dbReference type="NCBI Taxonomy" id="412755"/>
    <lineage>
        <taxon>unclassified sequences</taxon>
        <taxon>metagenomes</taxon>
        <taxon>ecological metagenomes</taxon>
    </lineage>
</organism>
<reference evidence="1" key="1">
    <citation type="journal article" date="2015" name="Nature">
        <title>Complex archaea that bridge the gap between prokaryotes and eukaryotes.</title>
        <authorList>
            <person name="Spang A."/>
            <person name="Saw J.H."/>
            <person name="Jorgensen S.L."/>
            <person name="Zaremba-Niedzwiedzka K."/>
            <person name="Martijn J."/>
            <person name="Lind A.E."/>
            <person name="van Eijk R."/>
            <person name="Schleper C."/>
            <person name="Guy L."/>
            <person name="Ettema T.J."/>
        </authorList>
    </citation>
    <scope>NUCLEOTIDE SEQUENCE</scope>
</reference>
<dbReference type="PANTHER" id="PTHR44216:SF3">
    <property type="entry name" value="PROTEIN O-MANNOSYL-TRANSFERASE TMTC2"/>
    <property type="match status" value="1"/>
</dbReference>
<proteinExistence type="predicted"/>
<dbReference type="InterPro" id="IPR052384">
    <property type="entry name" value="TMTC_O-mannosyltransferase"/>
</dbReference>
<dbReference type="InterPro" id="IPR011990">
    <property type="entry name" value="TPR-like_helical_dom_sf"/>
</dbReference>
<sequence>MQLRTIYKILSLTRGFIESKLDEDKRTRINLLSRFHDLSEQIKELEKSETDHTQTFFKLGVKTAEEKIAVNHVKTGKQETENKNYDKAEELFRQALKIAPNLGYVYTEYSKFEYFQRKHVNIALKFAKKATEVDSNNYHTWWNYGVLLKKEKNYQSAIPVFKRAKELNQDYLPTYSELGE</sequence>
<evidence type="ECO:0000313" key="1">
    <source>
        <dbReference type="EMBL" id="KKL66121.1"/>
    </source>
</evidence>
<dbReference type="SUPFAM" id="SSF48452">
    <property type="entry name" value="TPR-like"/>
    <property type="match status" value="1"/>
</dbReference>